<sequence>MFIEDKRSPYVDFNYYKSSYHGDKLTATNFETAERQAEAYLHAITFGRVRKLEEIPVCVKNAICDMAEVVNRREEEKSNTVSSESNDGYSVTYVAATKEDDYKKELLAKAKMWLSGTGLMYKGWSEKYD</sequence>
<dbReference type="InterPro" id="IPR053746">
    <property type="entry name" value="Viral_HT_Connector_Assembly"/>
</dbReference>
<dbReference type="RefSeq" id="WP_116442419.1">
    <property type="nucleotide sequence ID" value="NZ_BHEO01000008.1"/>
</dbReference>
<dbReference type="Proteomes" id="UP000294613">
    <property type="component" value="Unassembled WGS sequence"/>
</dbReference>
<comment type="caution">
    <text evidence="2">The sequence shown here is derived from an EMBL/GenBank/DDBJ whole genome shotgun (WGS) entry which is preliminary data.</text>
</comment>
<dbReference type="AlphaFoldDB" id="A0A4R3JJ36"/>
<reference evidence="2 3" key="2">
    <citation type="submission" date="2019-03" db="EMBL/GenBank/DDBJ databases">
        <title>Genomic Encyclopedia of Type Strains, Phase IV (KMG-IV): sequencing the most valuable type-strain genomes for metagenomic binning, comparative biology and taxonomic classification.</title>
        <authorList>
            <person name="Goeker M."/>
        </authorList>
    </citation>
    <scope>NUCLEOTIDE SEQUENCE [LARGE SCALE GENOMIC DNA]</scope>
    <source>
        <strain evidence="2 3">DSM 103426</strain>
    </source>
</reference>
<dbReference type="EMBL" id="SLZV01000022">
    <property type="protein sequence ID" value="TCS65515.1"/>
    <property type="molecule type" value="Genomic_DNA"/>
</dbReference>
<evidence type="ECO:0000313" key="1">
    <source>
        <dbReference type="EMBL" id="GBU06590.1"/>
    </source>
</evidence>
<accession>A0A4R3JJ36</accession>
<reference evidence="1 4" key="1">
    <citation type="journal article" date="2018" name="Int. J. Syst. Evol. Microbiol.">
        <title>Draft Genome Sequence of Faecalimonas umbilicata JCM 30896T, an Acetate-Producing Bacterium Isolated from Human Feces.</title>
        <authorList>
            <person name="Sakamoto M."/>
            <person name="Ikeyama N."/>
            <person name="Yuki M."/>
            <person name="Ohkuma M."/>
        </authorList>
    </citation>
    <scope>NUCLEOTIDE SEQUENCE [LARGE SCALE GENOMIC DNA]</scope>
    <source>
        <strain evidence="1 4">EGH7</strain>
    </source>
</reference>
<evidence type="ECO:0000313" key="3">
    <source>
        <dbReference type="Proteomes" id="UP000294613"/>
    </source>
</evidence>
<evidence type="ECO:0000313" key="2">
    <source>
        <dbReference type="EMBL" id="TCS65515.1"/>
    </source>
</evidence>
<dbReference type="Gene3D" id="1.10.246.150">
    <property type="match status" value="1"/>
</dbReference>
<evidence type="ECO:0000313" key="4">
    <source>
        <dbReference type="Proteomes" id="UP000702954"/>
    </source>
</evidence>
<dbReference type="Proteomes" id="UP000702954">
    <property type="component" value="Unassembled WGS sequence"/>
</dbReference>
<protein>
    <submittedName>
        <fullName evidence="2">Uncharacterized protein</fullName>
    </submittedName>
</protein>
<proteinExistence type="predicted"/>
<dbReference type="EMBL" id="BHEO01000008">
    <property type="protein sequence ID" value="GBU06590.1"/>
    <property type="molecule type" value="Genomic_DNA"/>
</dbReference>
<name>A0A4R3JJ36_9FIRM</name>
<gene>
    <name evidence="2" type="ORF">EDD74_1228</name>
    <name evidence="1" type="ORF">FAEUMB_31310</name>
</gene>
<keyword evidence="4" id="KW-1185">Reference proteome</keyword>
<organism evidence="2 3">
    <name type="scientific">Faecalimonas umbilicata</name>
    <dbReference type="NCBI Taxonomy" id="1912855"/>
    <lineage>
        <taxon>Bacteria</taxon>
        <taxon>Bacillati</taxon>
        <taxon>Bacillota</taxon>
        <taxon>Clostridia</taxon>
        <taxon>Lachnospirales</taxon>
        <taxon>Lachnospiraceae</taxon>
        <taxon>Faecalimonas</taxon>
    </lineage>
</organism>